<dbReference type="GO" id="GO:0051213">
    <property type="term" value="F:dioxygenase activity"/>
    <property type="evidence" value="ECO:0007669"/>
    <property type="project" value="UniProtKB-KW"/>
</dbReference>
<comment type="similarity">
    <text evidence="2">Belongs to the TfdA dioxygenase family.</text>
</comment>
<organism evidence="8 9">
    <name type="scientific">Streptomyces endophyticus</name>
    <dbReference type="NCBI Taxonomy" id="714166"/>
    <lineage>
        <taxon>Bacteria</taxon>
        <taxon>Bacillati</taxon>
        <taxon>Actinomycetota</taxon>
        <taxon>Actinomycetes</taxon>
        <taxon>Kitasatosporales</taxon>
        <taxon>Streptomycetaceae</taxon>
        <taxon>Streptomyces</taxon>
    </lineage>
</organism>
<reference evidence="8 9" key="1">
    <citation type="submission" date="2022-10" db="EMBL/GenBank/DDBJ databases">
        <authorList>
            <person name="Xie J."/>
            <person name="Shen N."/>
        </authorList>
    </citation>
    <scope>NUCLEOTIDE SEQUENCE [LARGE SCALE GENOMIC DNA]</scope>
    <source>
        <strain evidence="8 9">YIM65594</strain>
    </source>
</reference>
<dbReference type="Pfam" id="PF02668">
    <property type="entry name" value="TauD"/>
    <property type="match status" value="1"/>
</dbReference>
<comment type="cofactor">
    <cofactor evidence="1">
        <name>Fe(2+)</name>
        <dbReference type="ChEBI" id="CHEBI:29033"/>
    </cofactor>
</comment>
<keyword evidence="4 8" id="KW-0223">Dioxygenase</keyword>
<dbReference type="PANTHER" id="PTHR43779:SF3">
    <property type="entry name" value="(3R)-3-[(CARBOXYMETHYL)AMINO]FATTY ACID OXYGENASE_DECARBOXYLASE"/>
    <property type="match status" value="1"/>
</dbReference>
<dbReference type="RefSeq" id="WP_326020660.1">
    <property type="nucleotide sequence ID" value="NZ_JAOZYC010000147.1"/>
</dbReference>
<evidence type="ECO:0000256" key="1">
    <source>
        <dbReference type="ARBA" id="ARBA00001954"/>
    </source>
</evidence>
<evidence type="ECO:0000256" key="6">
    <source>
        <dbReference type="ARBA" id="ARBA00023004"/>
    </source>
</evidence>
<keyword evidence="9" id="KW-1185">Reference proteome</keyword>
<dbReference type="Gene3D" id="3.60.130.10">
    <property type="entry name" value="Clavaminate synthase-like"/>
    <property type="match status" value="1"/>
</dbReference>
<dbReference type="SUPFAM" id="SSF51197">
    <property type="entry name" value="Clavaminate synthase-like"/>
    <property type="match status" value="1"/>
</dbReference>
<feature type="domain" description="TauD/TfdA-like" evidence="7">
    <location>
        <begin position="5"/>
        <end position="269"/>
    </location>
</feature>
<dbReference type="EMBL" id="JAOZYC010000147">
    <property type="protein sequence ID" value="MEB8341460.1"/>
    <property type="molecule type" value="Genomic_DNA"/>
</dbReference>
<evidence type="ECO:0000256" key="2">
    <source>
        <dbReference type="ARBA" id="ARBA00005896"/>
    </source>
</evidence>
<gene>
    <name evidence="8" type="ORF">OKJ99_28585</name>
</gene>
<evidence type="ECO:0000256" key="3">
    <source>
        <dbReference type="ARBA" id="ARBA00022723"/>
    </source>
</evidence>
<dbReference type="InterPro" id="IPR051178">
    <property type="entry name" value="TfdA_dioxygenase"/>
</dbReference>
<keyword evidence="6" id="KW-0408">Iron</keyword>
<evidence type="ECO:0000313" key="9">
    <source>
        <dbReference type="Proteomes" id="UP001354931"/>
    </source>
</evidence>
<proteinExistence type="inferred from homology"/>
<dbReference type="Proteomes" id="UP001354931">
    <property type="component" value="Unassembled WGS sequence"/>
</dbReference>
<accession>A0ABU6FDM6</accession>
<dbReference type="PANTHER" id="PTHR43779">
    <property type="entry name" value="DIOXYGENASE RV0097-RELATED"/>
    <property type="match status" value="1"/>
</dbReference>
<dbReference type="InterPro" id="IPR003819">
    <property type="entry name" value="TauD/TfdA-like"/>
</dbReference>
<keyword evidence="3" id="KW-0479">Metal-binding</keyword>
<evidence type="ECO:0000256" key="5">
    <source>
        <dbReference type="ARBA" id="ARBA00023002"/>
    </source>
</evidence>
<evidence type="ECO:0000256" key="4">
    <source>
        <dbReference type="ARBA" id="ARBA00022964"/>
    </source>
</evidence>
<protein>
    <submittedName>
        <fullName evidence="8">TauD/TfdA family dioxygenase</fullName>
    </submittedName>
</protein>
<evidence type="ECO:0000313" key="8">
    <source>
        <dbReference type="EMBL" id="MEB8341460.1"/>
    </source>
</evidence>
<dbReference type="InterPro" id="IPR042098">
    <property type="entry name" value="TauD-like_sf"/>
</dbReference>
<comment type="caution">
    <text evidence="8">The sequence shown here is derived from an EMBL/GenBank/DDBJ whole genome shotgun (WGS) entry which is preliminary data.</text>
</comment>
<name>A0ABU6FDM6_9ACTN</name>
<sequence>MSVTVTELTPTTGVRITGLSGHRLVDKAVAEECRQALDRRGVVVYREADLSDSDLVAFSRLLGQVVPIPNGGVPEYPEVQAITRDPSKSRLAAYREATFYWHIDGTTSEVPDKATLLTARRIDGGGGGDTEFANTYAAYEALPEAERAELDGVRVVHSFAASQLHVTPNPTPKERAAWDRNPAREHPLVWTHQDGRRSLLIGTTAGEIVGMEQEAGRALLDRLLQWTAQPRFTLRHQWHQGDLVIWDNTGMLHRALPYEQNSSRLMHRTSLAGEEAIA</sequence>
<evidence type="ECO:0000259" key="7">
    <source>
        <dbReference type="Pfam" id="PF02668"/>
    </source>
</evidence>
<keyword evidence="5" id="KW-0560">Oxidoreductase</keyword>